<feature type="domain" description="Bacterial sugar transferase" evidence="4">
    <location>
        <begin position="18"/>
        <end position="208"/>
    </location>
</feature>
<dbReference type="PANTHER" id="PTHR30576:SF20">
    <property type="entry name" value="QUINOVOSAMINEPHOSPHOTRANSFERAE-RELATED"/>
    <property type="match status" value="1"/>
</dbReference>
<evidence type="ECO:0000259" key="4">
    <source>
        <dbReference type="Pfam" id="PF02397"/>
    </source>
</evidence>
<evidence type="ECO:0000313" key="6">
    <source>
        <dbReference type="Proteomes" id="UP000194420"/>
    </source>
</evidence>
<evidence type="ECO:0000256" key="1">
    <source>
        <dbReference type="ARBA" id="ARBA00006464"/>
    </source>
</evidence>
<dbReference type="GO" id="GO:0000271">
    <property type="term" value="P:polysaccharide biosynthetic process"/>
    <property type="evidence" value="ECO:0007669"/>
    <property type="project" value="UniProtKB-KW"/>
</dbReference>
<keyword evidence="3" id="KW-0472">Membrane</keyword>
<dbReference type="InterPro" id="IPR003362">
    <property type="entry name" value="Bact_transf"/>
</dbReference>
<protein>
    <submittedName>
        <fullName evidence="5">Sugar transferase involved in LPS biosynthesis (Colanic, teichoic acid)</fullName>
    </submittedName>
</protein>
<dbReference type="AlphaFoldDB" id="A0A1Y6F3C2"/>
<gene>
    <name evidence="5" type="ORF">SAMN06297468_1322</name>
</gene>
<dbReference type="RefSeq" id="WP_200810302.1">
    <property type="nucleotide sequence ID" value="NZ_FXWG01000002.1"/>
</dbReference>
<name>A0A1Y6F3C2_9SPHN</name>
<feature type="transmembrane region" description="Helical" evidence="3">
    <location>
        <begin position="23"/>
        <end position="45"/>
    </location>
</feature>
<keyword evidence="5" id="KW-0808">Transferase</keyword>
<dbReference type="Pfam" id="PF02397">
    <property type="entry name" value="Bac_transf"/>
    <property type="match status" value="1"/>
</dbReference>
<evidence type="ECO:0000256" key="3">
    <source>
        <dbReference type="SAM" id="Phobius"/>
    </source>
</evidence>
<keyword evidence="6" id="KW-1185">Reference proteome</keyword>
<dbReference type="GO" id="GO:0016780">
    <property type="term" value="F:phosphotransferase activity, for other substituted phosphate groups"/>
    <property type="evidence" value="ECO:0007669"/>
    <property type="project" value="TreeGrafter"/>
</dbReference>
<dbReference type="Proteomes" id="UP000194420">
    <property type="component" value="Unassembled WGS sequence"/>
</dbReference>
<keyword evidence="2" id="KW-0270">Exopolysaccharide synthesis</keyword>
<dbReference type="PANTHER" id="PTHR30576">
    <property type="entry name" value="COLANIC BIOSYNTHESIS UDP-GLUCOSE LIPID CARRIER TRANSFERASE"/>
    <property type="match status" value="1"/>
</dbReference>
<proteinExistence type="inferred from homology"/>
<accession>A0A1Y6F3C2</accession>
<sequence length="217" mass="23819">MSIAANTGNGAPFYGTIKRAADMFVSGILLVVLSPLMIGLSLAVLASSPGPVFFRGVRTGLNGVPFEILKYRSMKVGSEHGAGTTSRNDHRVTAFGRILRRYKLDELPQLFNVLVGDMSFVGPRPELPKYTDDYRGEELIILSVRPGITDLASIRFSDLGSLIDDNDPDGSFERNVLPQKNRLRVEYAKNRGLLLDLKILLKTVALVLARPFGLTNK</sequence>
<dbReference type="EMBL" id="FXWG01000002">
    <property type="protein sequence ID" value="SMQ69079.1"/>
    <property type="molecule type" value="Genomic_DNA"/>
</dbReference>
<keyword evidence="3" id="KW-1133">Transmembrane helix</keyword>
<reference evidence="6" key="1">
    <citation type="submission" date="2017-04" db="EMBL/GenBank/DDBJ databases">
        <authorList>
            <person name="Varghese N."/>
            <person name="Submissions S."/>
        </authorList>
    </citation>
    <scope>NUCLEOTIDE SEQUENCE [LARGE SCALE GENOMIC DNA]</scope>
</reference>
<organism evidence="5 6">
    <name type="scientific">Altererythrobacter xiamenensis</name>
    <dbReference type="NCBI Taxonomy" id="1316679"/>
    <lineage>
        <taxon>Bacteria</taxon>
        <taxon>Pseudomonadati</taxon>
        <taxon>Pseudomonadota</taxon>
        <taxon>Alphaproteobacteria</taxon>
        <taxon>Sphingomonadales</taxon>
        <taxon>Erythrobacteraceae</taxon>
        <taxon>Altererythrobacter</taxon>
    </lineage>
</organism>
<comment type="similarity">
    <text evidence="1">Belongs to the bacterial sugar transferase family.</text>
</comment>
<evidence type="ECO:0000313" key="5">
    <source>
        <dbReference type="EMBL" id="SMQ69079.1"/>
    </source>
</evidence>
<keyword evidence="3" id="KW-0812">Transmembrane</keyword>
<evidence type="ECO:0000256" key="2">
    <source>
        <dbReference type="ARBA" id="ARBA00023169"/>
    </source>
</evidence>